<dbReference type="Gene3D" id="2.40.50.140">
    <property type="entry name" value="Nucleic acid-binding proteins"/>
    <property type="match status" value="1"/>
</dbReference>
<dbReference type="GO" id="GO:0000287">
    <property type="term" value="F:magnesium ion binding"/>
    <property type="evidence" value="ECO:0007669"/>
    <property type="project" value="UniProtKB-UniRule"/>
</dbReference>
<proteinExistence type="inferred from homology"/>
<keyword evidence="12 16" id="KW-0862">Zinc</keyword>
<comment type="similarity">
    <text evidence="16">Belongs to the RNase E/G family. RNase E subfamily.</text>
</comment>
<dbReference type="OrthoDB" id="9804278at2"/>
<evidence type="ECO:0000256" key="7">
    <source>
        <dbReference type="ARBA" id="ARBA00022722"/>
    </source>
</evidence>
<dbReference type="Pfam" id="PF10150">
    <property type="entry name" value="RNase_E_G"/>
    <property type="match status" value="1"/>
</dbReference>
<keyword evidence="14 16" id="KW-0694">RNA-binding</keyword>
<keyword evidence="7 16" id="KW-0540">Nuclease</keyword>
<dbReference type="PROSITE" id="PS50126">
    <property type="entry name" value="S1"/>
    <property type="match status" value="1"/>
</dbReference>
<evidence type="ECO:0000256" key="8">
    <source>
        <dbReference type="ARBA" id="ARBA00022723"/>
    </source>
</evidence>
<evidence type="ECO:0000256" key="13">
    <source>
        <dbReference type="ARBA" id="ARBA00022842"/>
    </source>
</evidence>
<keyword evidence="13 16" id="KW-0460">Magnesium</keyword>
<organism evidence="19 20">
    <name type="scientific">Vibrio xiamenensis</name>
    <dbReference type="NCBI Taxonomy" id="861298"/>
    <lineage>
        <taxon>Bacteria</taxon>
        <taxon>Pseudomonadati</taxon>
        <taxon>Pseudomonadota</taxon>
        <taxon>Gammaproteobacteria</taxon>
        <taxon>Vibrionales</taxon>
        <taxon>Vibrionaceae</taxon>
        <taxon>Vibrio</taxon>
    </lineage>
</organism>
<feature type="compositionally biased region" description="Basic and acidic residues" evidence="17">
    <location>
        <begin position="670"/>
        <end position="690"/>
    </location>
</feature>
<keyword evidence="6 16" id="KW-0819">tRNA processing</keyword>
<feature type="region of interest" description="Disordered" evidence="17">
    <location>
        <begin position="582"/>
        <end position="810"/>
    </location>
</feature>
<feature type="binding site" evidence="16">
    <location>
        <position position="345"/>
    </location>
    <ligand>
        <name>Mg(2+)</name>
        <dbReference type="ChEBI" id="CHEBI:18420"/>
        <note>catalytic</note>
    </ligand>
</feature>
<feature type="compositionally biased region" description="Basic residues" evidence="17">
    <location>
        <begin position="776"/>
        <end position="798"/>
    </location>
</feature>
<feature type="compositionally biased region" description="Basic and acidic residues" evidence="17">
    <location>
        <begin position="629"/>
        <end position="649"/>
    </location>
</feature>
<evidence type="ECO:0000259" key="18">
    <source>
        <dbReference type="PROSITE" id="PS50126"/>
    </source>
</evidence>
<dbReference type="HAMAP" id="MF_00970">
    <property type="entry name" value="RNase_E"/>
    <property type="match status" value="1"/>
</dbReference>
<comment type="cofactor">
    <cofactor evidence="16">
        <name>Mg(2+)</name>
        <dbReference type="ChEBI" id="CHEBI:18420"/>
    </cofactor>
    <text evidence="16">Binds 1 Mg(2+) ion per subunit.</text>
</comment>
<feature type="compositionally biased region" description="Low complexity" evidence="17">
    <location>
        <begin position="730"/>
        <end position="764"/>
    </location>
</feature>
<evidence type="ECO:0000256" key="6">
    <source>
        <dbReference type="ARBA" id="ARBA00022694"/>
    </source>
</evidence>
<dbReference type="Pfam" id="PF00575">
    <property type="entry name" value="S1"/>
    <property type="match status" value="1"/>
</dbReference>
<dbReference type="SUPFAM" id="SSF50249">
    <property type="entry name" value="Nucleic acid-binding proteins"/>
    <property type="match status" value="1"/>
</dbReference>
<accession>A0A1G8H171</accession>
<dbReference type="InterPro" id="IPR004659">
    <property type="entry name" value="RNase_E/G"/>
</dbReference>
<dbReference type="RefSeq" id="WP_093279289.1">
    <property type="nucleotide sequence ID" value="NZ_FNDD01000043.1"/>
</dbReference>
<comment type="subunit">
    <text evidence="16">Component of the RNA degradosome, which is a multiprotein complex involved in RNA processing and mRNA degradation. Within the RNA degradosome, RNase E assembles into a homotetramer formed by a dimer of dimers.</text>
</comment>
<dbReference type="GO" id="GO:0000049">
    <property type="term" value="F:tRNA binding"/>
    <property type="evidence" value="ECO:0007669"/>
    <property type="project" value="UniProtKB-KW"/>
</dbReference>
<keyword evidence="3 16" id="KW-0963">Cytoplasm</keyword>
<dbReference type="AlphaFoldDB" id="A0A1G8H171"/>
<feature type="compositionally biased region" description="Basic and acidic residues" evidence="17">
    <location>
        <begin position="697"/>
        <end position="715"/>
    </location>
</feature>
<feature type="region of interest" description="Required for zinc-mediated homotetramerization and catalytic activity" evidence="16">
    <location>
        <begin position="403"/>
        <end position="406"/>
    </location>
</feature>
<keyword evidence="9 16" id="KW-0699">rRNA-binding</keyword>
<dbReference type="SMART" id="SM00316">
    <property type="entry name" value="S1"/>
    <property type="match status" value="1"/>
</dbReference>
<sequence length="1048" mass="115979">MKRMLINATQKEELRVALVDGQKLFDLDIESPGHESKKANIYKGRITRIEPSLEAAFVDYGAERHGFLPLKEIAREYFPQGYTYQGRPSIKEVLSEGQEVIVQVEKEERGSKGAALTTFISLAGSYLVLMPNNPRAGGISRRIEGDERTQLKAALSTLELPQGMGLIVRTAGVGKSAEELEWDLNVLLNHWGAIKQASDSNPAPFLIHQESNVIVRAIRDYLRRDIGEILIDSNTIYERALEHIRLVRPDFVNRVKKYEGEVPLFSHYQIESQIESAFQREVRLPSGGSIVIDPTEALTSIDINSARATKGGDIEETALNTNLEAADEIARQLRLRDLGGLVVIDFIDMTPVRHQREVENRLRDAVRLDRARVQIGRISRFGLLEMSRQRLSPSLAEASHHICPRCSGTGVVRDNESLALSVLRLIEEEALKDNTAQVLAVVPVPIASYLLNEKRRSVNHIERIQEVKITVVPNSDMETPHFEVIRVREGEEFDLLSYLLPKKLDEMKEAEGRESSDTEMRPKRIEEPVLKGFAAPAQSAPTPAPTPKPAPVAEAPAPAEQPSTPGLFGRFVKALGSLFGSSEAETAQDKPAQEPEETQAQDNQNRNNRNNRNRRGRNDQQRRTNGNRDNAKRGETNRDKAKKSPRDEAPSDNNNADNRTKQQARKKPQDRRNNKRNEDAKASKVAEEGLKLAAEAHVTDKPKAAPKAEEKTAKVKERRQKRKLTKQVRVQNQEQLAEQAAQEELAAAVQVEQEQQIEAVVEQDANVDANQENGKQRRNRRSPRHLRASGQRRRRGRDRRPNPFRLRKGGVASPEMAMGKVMPRYDLAKKVDKKPAQEVLETRVIGGVACPEMAMGKVIIPSQAIKVEAASIKPAQPERIVEEVITAPAVTEDYHAEPELQQSEPALLAGDKPAPIVQAVKADDAVKANNVAKVEAQSVAVEEVVAEEVAIEAPIVEAAVAETQEAMVEAPQAPAPVVATVADKSEAKPSKAFKGHAASAMTKAPGSNELKEITIVAAEFRTERYNSRGAGSQFATNQASAGMSKTSF</sequence>
<dbReference type="GO" id="GO:0009898">
    <property type="term" value="C:cytoplasmic side of plasma membrane"/>
    <property type="evidence" value="ECO:0007669"/>
    <property type="project" value="UniProtKB-UniRule"/>
</dbReference>
<keyword evidence="15 16" id="KW-0472">Membrane</keyword>
<dbReference type="FunFam" id="2.40.50.140:FF:000040">
    <property type="entry name" value="Ribonuclease E"/>
    <property type="match status" value="1"/>
</dbReference>
<dbReference type="GO" id="GO:0008995">
    <property type="term" value="F:ribonuclease E activity"/>
    <property type="evidence" value="ECO:0007669"/>
    <property type="project" value="UniProtKB-EC"/>
</dbReference>
<dbReference type="PANTHER" id="PTHR30001:SF1">
    <property type="entry name" value="RIBONUCLEASE E_G-LIKE PROTEIN, CHLOROPLASTIC"/>
    <property type="match status" value="1"/>
</dbReference>
<name>A0A1G8H171_9VIBR</name>
<feature type="region of interest" description="Disordered" evidence="17">
    <location>
        <begin position="534"/>
        <end position="568"/>
    </location>
</feature>
<keyword evidence="20" id="KW-1185">Reference proteome</keyword>
<comment type="function">
    <text evidence="16">Endoribonuclease that plays a central role in RNA processing and decay. Required for the maturation of 5S and 16S rRNAs and the majority of tRNAs. Also involved in the degradation of most mRNAs.</text>
</comment>
<evidence type="ECO:0000256" key="9">
    <source>
        <dbReference type="ARBA" id="ARBA00022730"/>
    </source>
</evidence>
<evidence type="ECO:0000256" key="15">
    <source>
        <dbReference type="ARBA" id="ARBA00023136"/>
    </source>
</evidence>
<dbReference type="PANTHER" id="PTHR30001">
    <property type="entry name" value="RIBONUCLEASE"/>
    <property type="match status" value="1"/>
</dbReference>
<keyword evidence="5 16" id="KW-0698">rRNA processing</keyword>
<evidence type="ECO:0000313" key="20">
    <source>
        <dbReference type="Proteomes" id="UP000198854"/>
    </source>
</evidence>
<evidence type="ECO:0000256" key="5">
    <source>
        <dbReference type="ARBA" id="ARBA00022552"/>
    </source>
</evidence>
<evidence type="ECO:0000256" key="10">
    <source>
        <dbReference type="ARBA" id="ARBA00022759"/>
    </source>
</evidence>
<dbReference type="GO" id="GO:0005737">
    <property type="term" value="C:cytoplasm"/>
    <property type="evidence" value="ECO:0007669"/>
    <property type="project" value="UniProtKB-SubCell"/>
</dbReference>
<dbReference type="GO" id="GO:0019843">
    <property type="term" value="F:rRNA binding"/>
    <property type="evidence" value="ECO:0007669"/>
    <property type="project" value="UniProtKB-KW"/>
</dbReference>
<evidence type="ECO:0000256" key="17">
    <source>
        <dbReference type="SAM" id="MobiDB-lite"/>
    </source>
</evidence>
<dbReference type="GO" id="GO:0008033">
    <property type="term" value="P:tRNA processing"/>
    <property type="evidence" value="ECO:0007669"/>
    <property type="project" value="UniProtKB-UniRule"/>
</dbReference>
<keyword evidence="4 16" id="KW-0997">Cell inner membrane</keyword>
<dbReference type="EMBL" id="FNDD01000043">
    <property type="protein sequence ID" value="SDI00387.1"/>
    <property type="molecule type" value="Genomic_DNA"/>
</dbReference>
<keyword evidence="2 16" id="KW-1003">Cell membrane</keyword>
<comment type="catalytic activity">
    <reaction evidence="16">
        <text>Endonucleolytic cleavage of single-stranded RNA in A- and U-rich regions.</text>
        <dbReference type="EC" id="3.1.26.12"/>
    </reaction>
</comment>
<dbReference type="InterPro" id="IPR003029">
    <property type="entry name" value="S1_domain"/>
</dbReference>
<comment type="cofactor">
    <cofactor evidence="16">
        <name>Zn(2+)</name>
        <dbReference type="ChEBI" id="CHEBI:29105"/>
    </cofactor>
    <text evidence="16">Binds 2 Zn(2+) ions per homotetramer.</text>
</comment>
<evidence type="ECO:0000256" key="16">
    <source>
        <dbReference type="HAMAP-Rule" id="MF_00970"/>
    </source>
</evidence>
<evidence type="ECO:0000313" key="19">
    <source>
        <dbReference type="EMBL" id="SDI00387.1"/>
    </source>
</evidence>
<evidence type="ECO:0000256" key="3">
    <source>
        <dbReference type="ARBA" id="ARBA00022490"/>
    </source>
</evidence>
<dbReference type="STRING" id="861298.SAMN04488136_14333"/>
<dbReference type="CDD" id="cd04453">
    <property type="entry name" value="S1_RNase_E"/>
    <property type="match status" value="1"/>
</dbReference>
<keyword evidence="10 16" id="KW-0255">Endonuclease</keyword>
<evidence type="ECO:0000256" key="1">
    <source>
        <dbReference type="ARBA" id="ARBA00005663"/>
    </source>
</evidence>
<dbReference type="FunFam" id="3.40.1260.20:FF:000002">
    <property type="entry name" value="Ribonuclease E"/>
    <property type="match status" value="1"/>
</dbReference>
<dbReference type="Pfam" id="PF20833">
    <property type="entry name" value="RNase_E_G_Thio"/>
    <property type="match status" value="1"/>
</dbReference>
<evidence type="ECO:0000256" key="14">
    <source>
        <dbReference type="ARBA" id="ARBA00022884"/>
    </source>
</evidence>
<feature type="binding site" evidence="16">
    <location>
        <position position="403"/>
    </location>
    <ligand>
        <name>Zn(2+)</name>
        <dbReference type="ChEBI" id="CHEBI:29105"/>
        <note>ligand shared between dimeric partners</note>
    </ligand>
</feature>
<dbReference type="Gene3D" id="3.40.1260.20">
    <property type="entry name" value="Ribonuclease E, catalytic domain"/>
    <property type="match status" value="1"/>
</dbReference>
<gene>
    <name evidence="16" type="primary">rne</name>
    <name evidence="19" type="ORF">SAMN04488136_14333</name>
</gene>
<dbReference type="NCBIfam" id="TIGR00757">
    <property type="entry name" value="RNaseEG"/>
    <property type="match status" value="1"/>
</dbReference>
<comment type="similarity">
    <text evidence="1">Belongs to the RNase E/G family. RNase G subfamily.</text>
</comment>
<protein>
    <recommendedName>
        <fullName evidence="16">Ribonuclease E</fullName>
        <shortName evidence="16">RNase E</shortName>
        <ecNumber evidence="16">3.1.26.12</ecNumber>
    </recommendedName>
</protein>
<keyword evidence="11 16" id="KW-0378">Hydrolase</keyword>
<keyword evidence="16" id="KW-0820">tRNA-binding</keyword>
<reference evidence="19 20" key="1">
    <citation type="submission" date="2016-10" db="EMBL/GenBank/DDBJ databases">
        <authorList>
            <person name="de Groot N.N."/>
        </authorList>
    </citation>
    <scope>NUCLEOTIDE SEQUENCE [LARGE SCALE GENOMIC DNA]</scope>
    <source>
        <strain evidence="19 20">CGMCC 1.10228</strain>
    </source>
</reference>
<feature type="domain" description="S1 motif" evidence="18">
    <location>
        <begin position="39"/>
        <end position="119"/>
    </location>
</feature>
<feature type="compositionally biased region" description="Basic residues" evidence="17">
    <location>
        <begin position="716"/>
        <end position="726"/>
    </location>
</feature>
<dbReference type="InterPro" id="IPR048583">
    <property type="entry name" value="RNase_E_G_thioredoxin-like"/>
</dbReference>
<dbReference type="InterPro" id="IPR012340">
    <property type="entry name" value="NA-bd_OB-fold"/>
</dbReference>
<feature type="compositionally biased region" description="Low complexity" evidence="17">
    <location>
        <begin position="551"/>
        <end position="565"/>
    </location>
</feature>
<dbReference type="InterPro" id="IPR028878">
    <property type="entry name" value="RNase_E"/>
</dbReference>
<evidence type="ECO:0000256" key="4">
    <source>
        <dbReference type="ARBA" id="ARBA00022519"/>
    </source>
</evidence>
<evidence type="ECO:0000256" key="12">
    <source>
        <dbReference type="ARBA" id="ARBA00022833"/>
    </source>
</evidence>
<dbReference type="EC" id="3.1.26.12" evidence="16"/>
<evidence type="ECO:0000256" key="11">
    <source>
        <dbReference type="ARBA" id="ARBA00022801"/>
    </source>
</evidence>
<keyword evidence="8 16" id="KW-0479">Metal-binding</keyword>
<dbReference type="GO" id="GO:0006364">
    <property type="term" value="P:rRNA processing"/>
    <property type="evidence" value="ECO:0007669"/>
    <property type="project" value="UniProtKB-UniRule"/>
</dbReference>
<dbReference type="Proteomes" id="UP000198854">
    <property type="component" value="Unassembled WGS sequence"/>
</dbReference>
<dbReference type="NCBIfam" id="NF008074">
    <property type="entry name" value="PRK10811.1"/>
    <property type="match status" value="1"/>
</dbReference>
<dbReference type="GO" id="GO:0006402">
    <property type="term" value="P:mRNA catabolic process"/>
    <property type="evidence" value="ECO:0007669"/>
    <property type="project" value="UniProtKB-UniRule"/>
</dbReference>
<dbReference type="GO" id="GO:0008270">
    <property type="term" value="F:zinc ion binding"/>
    <property type="evidence" value="ECO:0007669"/>
    <property type="project" value="UniProtKB-UniRule"/>
</dbReference>
<dbReference type="InterPro" id="IPR019307">
    <property type="entry name" value="RNA-bd_AU-1/RNase_E/G"/>
</dbReference>
<comment type="subcellular location">
    <subcellularLocation>
        <location evidence="16">Cytoplasm</location>
    </subcellularLocation>
    <subcellularLocation>
        <location evidence="16">Cell inner membrane</location>
        <topology evidence="16">Peripheral membrane protein</topology>
        <orientation evidence="16">Cytoplasmic side</orientation>
    </subcellularLocation>
</comment>
<feature type="binding site" evidence="16">
    <location>
        <position position="406"/>
    </location>
    <ligand>
        <name>Zn(2+)</name>
        <dbReference type="ChEBI" id="CHEBI:29105"/>
        <note>ligand shared between dimeric partners</note>
    </ligand>
</feature>
<evidence type="ECO:0000256" key="2">
    <source>
        <dbReference type="ARBA" id="ARBA00022475"/>
    </source>
</evidence>
<feature type="binding site" evidence="16">
    <location>
        <position position="302"/>
    </location>
    <ligand>
        <name>Mg(2+)</name>
        <dbReference type="ChEBI" id="CHEBI:18420"/>
        <note>catalytic</note>
    </ligand>
</feature>